<dbReference type="Proteomes" id="UP000186817">
    <property type="component" value="Unassembled WGS sequence"/>
</dbReference>
<gene>
    <name evidence="2" type="ORF">AK812_SmicGene28652</name>
</gene>
<dbReference type="EMBL" id="LSRX01000740">
    <property type="protein sequence ID" value="OLP89839.1"/>
    <property type="molecule type" value="Genomic_DNA"/>
</dbReference>
<evidence type="ECO:0000313" key="3">
    <source>
        <dbReference type="Proteomes" id="UP000186817"/>
    </source>
</evidence>
<dbReference type="OrthoDB" id="10355949at2759"/>
<evidence type="ECO:0000256" key="1">
    <source>
        <dbReference type="SAM" id="MobiDB-lite"/>
    </source>
</evidence>
<reference evidence="2 3" key="1">
    <citation type="submission" date="2016-02" db="EMBL/GenBank/DDBJ databases">
        <title>Genome analysis of coral dinoflagellate symbionts highlights evolutionary adaptations to a symbiotic lifestyle.</title>
        <authorList>
            <person name="Aranda M."/>
            <person name="Li Y."/>
            <person name="Liew Y.J."/>
            <person name="Baumgarten S."/>
            <person name="Simakov O."/>
            <person name="Wilson M."/>
            <person name="Piel J."/>
            <person name="Ashoor H."/>
            <person name="Bougouffa S."/>
            <person name="Bajic V.B."/>
            <person name="Ryu T."/>
            <person name="Ravasi T."/>
            <person name="Bayer T."/>
            <person name="Micklem G."/>
            <person name="Kim H."/>
            <person name="Bhak J."/>
            <person name="Lajeunesse T.C."/>
            <person name="Voolstra C.R."/>
        </authorList>
    </citation>
    <scope>NUCLEOTIDE SEQUENCE [LARGE SCALE GENOMIC DNA]</scope>
    <source>
        <strain evidence="2 3">CCMP2467</strain>
    </source>
</reference>
<feature type="compositionally biased region" description="Low complexity" evidence="1">
    <location>
        <begin position="25"/>
        <end position="37"/>
    </location>
</feature>
<feature type="region of interest" description="Disordered" evidence="1">
    <location>
        <begin position="1"/>
        <end position="57"/>
    </location>
</feature>
<comment type="caution">
    <text evidence="2">The sequence shown here is derived from an EMBL/GenBank/DDBJ whole genome shotgun (WGS) entry which is preliminary data.</text>
</comment>
<organism evidence="2 3">
    <name type="scientific">Symbiodinium microadriaticum</name>
    <name type="common">Dinoflagellate</name>
    <name type="synonym">Zooxanthella microadriatica</name>
    <dbReference type="NCBI Taxonomy" id="2951"/>
    <lineage>
        <taxon>Eukaryota</taxon>
        <taxon>Sar</taxon>
        <taxon>Alveolata</taxon>
        <taxon>Dinophyceae</taxon>
        <taxon>Suessiales</taxon>
        <taxon>Symbiodiniaceae</taxon>
        <taxon>Symbiodinium</taxon>
    </lineage>
</organism>
<accession>A0A1Q9D3T0</accession>
<protein>
    <submittedName>
        <fullName evidence="2">Uncharacterized protein</fullName>
    </submittedName>
</protein>
<proteinExistence type="predicted"/>
<dbReference type="AlphaFoldDB" id="A0A1Q9D3T0"/>
<sequence>MEPTPKATPHYGPKRARTDGRPDLTSSQSSQAASSSTKPPPQQPEQERSGESDWAEFPVPDGAVEYSFEFYKEDLQRRKGKRVHTLNDPDTYMFAYDETLLYKPNEKEGTLPKEHYVRRVVVYLGRLQSVTQNKSGGLNVQVYVKANTTMWLQMYARMYHGCGIGTCEHLPTPAMLTAAALVKTEDDLKKDESDTFASASPEVKKERTNVVLAANEIRNNLAIGGKPDATLIRTQNTFLAMDFEMYAHNKKTTFTLSEAFHNKGWRHLTKLSPELRTPVNLENTIKVFSLLKQKVMAMNEDQRSTSTVHIHLCLQAVVYEGVIIPGSTESMVALGNMEETLKRVYIDNIKEVIALVPRPPIVMINHDPRFYACAHSTLRSCVVVHGSSFWCKLVSSLTQAEYGTHIVSTDQVAINDPHHHHHRAFAEYEKQLFCEKMIAACYVNLQVLRRCQELMHTNAIEIPRFKDIWSDKTRLHFASTMDSSTWISSERLQAMDEETRRDETTRRPGRILQFPEPVYCPEQYWFKIDEYSVPKLIDAGKDGKVFFCPRCENQNEETKFCRSHTEFAPSSAFPGQCIGCTFKSAHYTTFYKVQNYGELRQHERYALACAYHIYTNDLLDLRPADDLMELLRRCCPIAYSQVIETHPDTVFQPGDYNFVCGENISEMGLPSHNELLECMQKSSCPRDHNILQRGAYENMADGVYGGILEKLPPRGAQFCHPAWDNITIAKPPDDYTWEAKDAAKNALRFIQKDLRHHIGRGHNAIYLDKRGESPIATIKCDEGGWVNLEWLLSYDLLWCHHHRKVAYSLPRDPDARQREMQRRVQLLIDGNYRGGDGKLRLQFLGVRLRPPEIVPTDFNALEPAFSNRMVHVETMMEELRREGENSASRTDSELGQTVGYPRIGGTVSAYHDTEIYNLNAIITEGLKTGSDMIVQGRTSGRLHSYFGIFPPWDSRNKLTRCRSRTDQRTPLVTLFVPIVDLVREGGRATENGAVICERTVPFHMVKEMWLLIPGSAPYGKFEEIEKLLDYELEDEICTEIDKPLTPAVDEMHCHRTLERILELLCELPNGPHDGTKAGIISQLCEYFGVDWSQTDWSRYNALYGDVVEFAILHSPLPTEARTSRDRNLRFRICPWCLKSTPSCVARCTFCFSILVSRGTYQRVEASADAPMDIPHEAIARAREAAANVAVDEDEPMEDEPQPEVDNDNDVPMGADDVQTIADNATIPWESGDVSQKWIRELEYHVNSMMKKFSNMA</sequence>
<name>A0A1Q9D3T0_SYMMI</name>
<keyword evidence="3" id="KW-1185">Reference proteome</keyword>
<evidence type="ECO:0000313" key="2">
    <source>
        <dbReference type="EMBL" id="OLP89839.1"/>
    </source>
</evidence>